<feature type="transmembrane region" description="Helical" evidence="2">
    <location>
        <begin position="300"/>
        <end position="318"/>
    </location>
</feature>
<dbReference type="Pfam" id="PF07907">
    <property type="entry name" value="YibE_F"/>
    <property type="match status" value="1"/>
</dbReference>
<accession>A0A9W6V8K0</accession>
<dbReference type="Proteomes" id="UP001165042">
    <property type="component" value="Unassembled WGS sequence"/>
</dbReference>
<dbReference type="AlphaFoldDB" id="A0A9W6V8K0"/>
<feature type="region of interest" description="Disordered" evidence="1">
    <location>
        <begin position="106"/>
        <end position="178"/>
    </location>
</feature>
<evidence type="ECO:0000256" key="2">
    <source>
        <dbReference type="SAM" id="Phobius"/>
    </source>
</evidence>
<feature type="compositionally biased region" description="Basic and acidic residues" evidence="1">
    <location>
        <begin position="106"/>
        <end position="120"/>
    </location>
</feature>
<keyword evidence="4" id="KW-1185">Reference proteome</keyword>
<keyword evidence="2" id="KW-0812">Transmembrane</keyword>
<comment type="caution">
    <text evidence="3">The sequence shown here is derived from an EMBL/GenBank/DDBJ whole genome shotgun (WGS) entry which is preliminary data.</text>
</comment>
<feature type="transmembrane region" description="Helical" evidence="2">
    <location>
        <begin position="380"/>
        <end position="400"/>
    </location>
</feature>
<feature type="region of interest" description="Disordered" evidence="1">
    <location>
        <begin position="1"/>
        <end position="59"/>
    </location>
</feature>
<feature type="transmembrane region" description="Helical" evidence="2">
    <location>
        <begin position="523"/>
        <end position="545"/>
    </location>
</feature>
<protein>
    <recommendedName>
        <fullName evidence="5">YibE/F-like protein</fullName>
    </recommendedName>
</protein>
<dbReference type="PANTHER" id="PTHR41771">
    <property type="entry name" value="MEMBRANE PROTEIN-RELATED"/>
    <property type="match status" value="1"/>
</dbReference>
<gene>
    <name evidence="3" type="ORF">Aglo03_18550</name>
</gene>
<feature type="transmembrane region" description="Helical" evidence="2">
    <location>
        <begin position="351"/>
        <end position="368"/>
    </location>
</feature>
<feature type="transmembrane region" description="Helical" evidence="2">
    <location>
        <begin position="185"/>
        <end position="205"/>
    </location>
</feature>
<evidence type="ECO:0000313" key="4">
    <source>
        <dbReference type="Proteomes" id="UP001165042"/>
    </source>
</evidence>
<feature type="compositionally biased region" description="Basic residues" evidence="1">
    <location>
        <begin position="157"/>
        <end position="173"/>
    </location>
</feature>
<keyword evidence="2" id="KW-1133">Transmembrane helix</keyword>
<sequence>MVHLNGIAEPSGTRFSTDFARTSWNTTPANSGARTLRTNPGKPGNACSPAAFSPVSPTSCRSHRTPLVEHMFEHGATASARSAPDWHDVAVQDWETQPIPRMTEAELAKRDRAARPDPVRRNPVRPNPARPEPARPDGTAQPADSAKHDGDEDGPATRRRRGSHHHGHGHHHGPATPVSPRVRKLLLALLAPFALAAVVGMVLLYPTGDGPESRGQQAVSGTVTATEASPCSSGDTSSDQCLTVTVEMTDGVAKGSDIRTAVPIEPSTPRFAVGDDVVLAYNGGDALSGGSYQLVDFQRGVPLSVLAALFAIAVLVLGRWQGLKALGALVLSFAVLLLFVLPAILAGENPLLVAIAGAGVIMFAVLYLTHGLSARTSTAVLGTMVSLTLIGVLSAVFSAATNLTGLDDQTATLLGSLGHGIDTRGLLLAGIVIGALGVLDDVTVTQTSAVWELRAANPALGWRELYAAGLRIGRDHVSSAVNTLVMAYAGAALPVLLYSSLSGVGLGTVLGSQTIAQEIVRTLVGSIGLVAAVPVTTAVAALVAVREPALEPALSPATQRTG</sequence>
<feature type="compositionally biased region" description="Polar residues" evidence="1">
    <location>
        <begin position="13"/>
        <end position="38"/>
    </location>
</feature>
<keyword evidence="2" id="KW-0472">Membrane</keyword>
<name>A0A9W6V8K0_9PSEU</name>
<dbReference type="InterPro" id="IPR012507">
    <property type="entry name" value="YibE_F"/>
</dbReference>
<feature type="transmembrane region" description="Helical" evidence="2">
    <location>
        <begin position="325"/>
        <end position="345"/>
    </location>
</feature>
<proteinExistence type="predicted"/>
<dbReference type="PANTHER" id="PTHR41771:SF1">
    <property type="entry name" value="MEMBRANE PROTEIN"/>
    <property type="match status" value="1"/>
</dbReference>
<dbReference type="EMBL" id="BSSD01000002">
    <property type="protein sequence ID" value="GLW91039.1"/>
    <property type="molecule type" value="Genomic_DNA"/>
</dbReference>
<organism evidence="3 4">
    <name type="scientific">Actinokineospora globicatena</name>
    <dbReference type="NCBI Taxonomy" id="103729"/>
    <lineage>
        <taxon>Bacteria</taxon>
        <taxon>Bacillati</taxon>
        <taxon>Actinomycetota</taxon>
        <taxon>Actinomycetes</taxon>
        <taxon>Pseudonocardiales</taxon>
        <taxon>Pseudonocardiaceae</taxon>
        <taxon>Actinokineospora</taxon>
    </lineage>
</organism>
<evidence type="ECO:0000313" key="3">
    <source>
        <dbReference type="EMBL" id="GLW91039.1"/>
    </source>
</evidence>
<feature type="transmembrane region" description="Helical" evidence="2">
    <location>
        <begin position="485"/>
        <end position="511"/>
    </location>
</feature>
<evidence type="ECO:0000256" key="1">
    <source>
        <dbReference type="SAM" id="MobiDB-lite"/>
    </source>
</evidence>
<evidence type="ECO:0008006" key="5">
    <source>
        <dbReference type="Google" id="ProtNLM"/>
    </source>
</evidence>
<reference evidence="3" key="1">
    <citation type="submission" date="2023-02" db="EMBL/GenBank/DDBJ databases">
        <title>Actinokineospora globicatena NBRC 15670.</title>
        <authorList>
            <person name="Ichikawa N."/>
            <person name="Sato H."/>
            <person name="Tonouchi N."/>
        </authorList>
    </citation>
    <scope>NUCLEOTIDE SEQUENCE</scope>
    <source>
        <strain evidence="3">NBRC 15670</strain>
    </source>
</reference>